<sequence>MEVVRFSPSGEYLAVSGSDGHLRLWETATNKLWHEFIPSSHLAATCTCLEWAPTYQENGQKGKKKKRKRAVEGDVLVLGTAVGSLLFYDVAKSQLVKQSSKTSPGNVNALTWSPSTLLIYTCGADGIIREWDPETAKVNSQWTASKENLTAIQTINSQLLVGGQTITLWNLNTKKSIASFIGHPGQIAQIIVVPSTDYFVSMAQGDRSLKIWQTGHTQAVASLAVPEPPSNVNVFTCGNGVANVAVANRKGHLHIFQQKLNGQVKKPLTPTATITVVDSNSADQEIVPVLSGHVSDQINVSILAAYGNWLKLRFERFEVSGVSKDHVVSREFSHLKSKKSKKSSSKSQETQEEHMEVPNDVKHLMPGTETLNQIPGSSKSKKQGGKEKVGKGDLPMEERLTNLTIDAPVRNELPQGENLGHLLSQGLHSKDTRILQSVLHRNDEKVILNTVRSLPVQLILPLVEEIKVMLTGKSQVNHCILRWLKAVFQIHSSYLMCCSANEELMGPIMSLLRARETLYPQMCLLKGKLELIKGHVAAKQYKADVPNEALLTYQDESSDDDEKQEDGLLPSESEEFLTSDDLDPDNSGSEEENKGEDSDSVEGNSEDDDEDGIDPKLNGKGAGSDESMDED</sequence>
<protein>
    <recommendedName>
        <fullName evidence="10">WD repeat-containing protein 43</fullName>
    </recommendedName>
</protein>
<dbReference type="SMART" id="SM00320">
    <property type="entry name" value="WD40"/>
    <property type="match status" value="3"/>
</dbReference>
<feature type="domain" description="Small-subunit processome Utp12" evidence="6">
    <location>
        <begin position="431"/>
        <end position="533"/>
    </location>
</feature>
<comment type="subcellular location">
    <subcellularLocation>
        <location evidence="1">Nucleus</location>
    </subcellularLocation>
</comment>
<dbReference type="InterPro" id="IPR024977">
    <property type="entry name" value="Apc4-like_WD40_dom"/>
</dbReference>
<keyword evidence="2" id="KW-0539">Nucleus</keyword>
<feature type="compositionally biased region" description="Basic and acidic residues" evidence="5">
    <location>
        <begin position="349"/>
        <end position="363"/>
    </location>
</feature>
<reference evidence="8" key="1">
    <citation type="submission" date="2021-06" db="EMBL/GenBank/DDBJ databases">
        <authorList>
            <person name="Hodson N. C."/>
            <person name="Mongue J. A."/>
            <person name="Jaron S. K."/>
        </authorList>
    </citation>
    <scope>NUCLEOTIDE SEQUENCE</scope>
</reference>
<dbReference type="PROSITE" id="PS50082">
    <property type="entry name" value="WD_REPEATS_2"/>
    <property type="match status" value="2"/>
</dbReference>
<feature type="region of interest" description="Disordered" evidence="5">
    <location>
        <begin position="553"/>
        <end position="631"/>
    </location>
</feature>
<dbReference type="Proteomes" id="UP000708208">
    <property type="component" value="Unassembled WGS sequence"/>
</dbReference>
<evidence type="ECO:0000313" key="8">
    <source>
        <dbReference type="EMBL" id="CAG7825086.1"/>
    </source>
</evidence>
<dbReference type="InterPro" id="IPR052414">
    <property type="entry name" value="U3_snoRNA-assoc_WDR"/>
</dbReference>
<feature type="compositionally biased region" description="Acidic residues" evidence="5">
    <location>
        <begin position="572"/>
        <end position="590"/>
    </location>
</feature>
<dbReference type="OrthoDB" id="30195at2759"/>
<evidence type="ECO:0008006" key="10">
    <source>
        <dbReference type="Google" id="ProtNLM"/>
    </source>
</evidence>
<dbReference type="Pfam" id="PF12894">
    <property type="entry name" value="ANAPC4_WD40"/>
    <property type="match status" value="1"/>
</dbReference>
<dbReference type="Pfam" id="PF00400">
    <property type="entry name" value="WD40"/>
    <property type="match status" value="1"/>
</dbReference>
<dbReference type="Pfam" id="PF04003">
    <property type="entry name" value="Utp12"/>
    <property type="match status" value="1"/>
</dbReference>
<evidence type="ECO:0000256" key="4">
    <source>
        <dbReference type="PROSITE-ProRule" id="PRU00221"/>
    </source>
</evidence>
<dbReference type="GO" id="GO:0005730">
    <property type="term" value="C:nucleolus"/>
    <property type="evidence" value="ECO:0007669"/>
    <property type="project" value="TreeGrafter"/>
</dbReference>
<accession>A0A8J2PRS6</accession>
<feature type="compositionally biased region" description="Basic and acidic residues" evidence="5">
    <location>
        <begin position="384"/>
        <end position="393"/>
    </location>
</feature>
<evidence type="ECO:0000259" key="6">
    <source>
        <dbReference type="Pfam" id="PF04003"/>
    </source>
</evidence>
<feature type="repeat" description="WD" evidence="4">
    <location>
        <begin position="100"/>
        <end position="141"/>
    </location>
</feature>
<dbReference type="PANTHER" id="PTHR44267">
    <property type="entry name" value="WD REPEAT-CONTAINING PROTEIN 43"/>
    <property type="match status" value="1"/>
</dbReference>
<feature type="compositionally biased region" description="Acidic residues" evidence="5">
    <location>
        <begin position="598"/>
        <end position="612"/>
    </location>
</feature>
<evidence type="ECO:0000313" key="9">
    <source>
        <dbReference type="Proteomes" id="UP000708208"/>
    </source>
</evidence>
<keyword evidence="4" id="KW-0853">WD repeat</keyword>
<organism evidence="8 9">
    <name type="scientific">Allacma fusca</name>
    <dbReference type="NCBI Taxonomy" id="39272"/>
    <lineage>
        <taxon>Eukaryota</taxon>
        <taxon>Metazoa</taxon>
        <taxon>Ecdysozoa</taxon>
        <taxon>Arthropoda</taxon>
        <taxon>Hexapoda</taxon>
        <taxon>Collembola</taxon>
        <taxon>Symphypleona</taxon>
        <taxon>Sminthuridae</taxon>
        <taxon>Allacma</taxon>
    </lineage>
</organism>
<evidence type="ECO:0000256" key="1">
    <source>
        <dbReference type="ARBA" id="ARBA00004123"/>
    </source>
</evidence>
<feature type="compositionally biased region" description="Basic residues" evidence="5">
    <location>
        <begin position="335"/>
        <end position="344"/>
    </location>
</feature>
<proteinExistence type="inferred from homology"/>
<dbReference type="InterPro" id="IPR001680">
    <property type="entry name" value="WD40_rpt"/>
</dbReference>
<feature type="repeat" description="WD" evidence="4">
    <location>
        <begin position="1"/>
        <end position="35"/>
    </location>
</feature>
<feature type="region of interest" description="Disordered" evidence="5">
    <location>
        <begin position="330"/>
        <end position="393"/>
    </location>
</feature>
<dbReference type="InterPro" id="IPR007148">
    <property type="entry name" value="SSU_processome_Utp12"/>
</dbReference>
<dbReference type="GO" id="GO:0000462">
    <property type="term" value="P:maturation of SSU-rRNA from tricistronic rRNA transcript (SSU-rRNA, 5.8S rRNA, LSU-rRNA)"/>
    <property type="evidence" value="ECO:0007669"/>
    <property type="project" value="TreeGrafter"/>
</dbReference>
<dbReference type="EMBL" id="CAJVCH010534910">
    <property type="protein sequence ID" value="CAG7825086.1"/>
    <property type="molecule type" value="Genomic_DNA"/>
</dbReference>
<dbReference type="PANTHER" id="PTHR44267:SF1">
    <property type="entry name" value="WD REPEAT-CONTAINING PROTEIN 43"/>
    <property type="match status" value="1"/>
</dbReference>
<evidence type="ECO:0000256" key="5">
    <source>
        <dbReference type="SAM" id="MobiDB-lite"/>
    </source>
</evidence>
<feature type="domain" description="Anaphase-promoting complex subunit 4-like WD40" evidence="7">
    <location>
        <begin position="4"/>
        <end position="52"/>
    </location>
</feature>
<comment type="caution">
    <text evidence="8">The sequence shown here is derived from an EMBL/GenBank/DDBJ whole genome shotgun (WGS) entry which is preliminary data.</text>
</comment>
<dbReference type="PROSITE" id="PS50294">
    <property type="entry name" value="WD_REPEATS_REGION"/>
    <property type="match status" value="1"/>
</dbReference>
<dbReference type="AlphaFoldDB" id="A0A8J2PRS6"/>
<gene>
    <name evidence="8" type="ORF">AFUS01_LOCUS35211</name>
</gene>
<evidence type="ECO:0000259" key="7">
    <source>
        <dbReference type="Pfam" id="PF12894"/>
    </source>
</evidence>
<comment type="similarity">
    <text evidence="3">Belongs to the UTP5 family.</text>
</comment>
<keyword evidence="9" id="KW-1185">Reference proteome</keyword>
<evidence type="ECO:0000256" key="3">
    <source>
        <dbReference type="ARBA" id="ARBA00038335"/>
    </source>
</evidence>
<name>A0A8J2PRS6_9HEXA</name>
<evidence type="ECO:0000256" key="2">
    <source>
        <dbReference type="ARBA" id="ARBA00023242"/>
    </source>
</evidence>